<evidence type="ECO:0000313" key="1">
    <source>
        <dbReference type="EMBL" id="ETN78468.1"/>
    </source>
</evidence>
<dbReference type="AlphaFoldDB" id="W2T9C5"/>
<sequence>MTSAAGFQRDMKRSIGLEIENYWSFEQNMSAYKQLPHDHREGRSYQLIVGDVIAINQPDNE</sequence>
<keyword evidence="2" id="KW-1185">Reference proteome</keyword>
<name>W2T9C5_NECAM</name>
<dbReference type="Proteomes" id="UP000053676">
    <property type="component" value="Unassembled WGS sequence"/>
</dbReference>
<evidence type="ECO:0000313" key="2">
    <source>
        <dbReference type="Proteomes" id="UP000053676"/>
    </source>
</evidence>
<organism evidence="1 2">
    <name type="scientific">Necator americanus</name>
    <name type="common">Human hookworm</name>
    <dbReference type="NCBI Taxonomy" id="51031"/>
    <lineage>
        <taxon>Eukaryota</taxon>
        <taxon>Metazoa</taxon>
        <taxon>Ecdysozoa</taxon>
        <taxon>Nematoda</taxon>
        <taxon>Chromadorea</taxon>
        <taxon>Rhabditida</taxon>
        <taxon>Rhabditina</taxon>
        <taxon>Rhabditomorpha</taxon>
        <taxon>Strongyloidea</taxon>
        <taxon>Ancylostomatidae</taxon>
        <taxon>Bunostominae</taxon>
        <taxon>Necator</taxon>
    </lineage>
</organism>
<accession>W2T9C5</accession>
<reference evidence="2" key="1">
    <citation type="journal article" date="2014" name="Nat. Genet.">
        <title>Genome of the human hookworm Necator americanus.</title>
        <authorList>
            <person name="Tang Y.T."/>
            <person name="Gao X."/>
            <person name="Rosa B.A."/>
            <person name="Abubucker S."/>
            <person name="Hallsworth-Pepin K."/>
            <person name="Martin J."/>
            <person name="Tyagi R."/>
            <person name="Heizer E."/>
            <person name="Zhang X."/>
            <person name="Bhonagiri-Palsikar V."/>
            <person name="Minx P."/>
            <person name="Warren W.C."/>
            <person name="Wang Q."/>
            <person name="Zhan B."/>
            <person name="Hotez P.J."/>
            <person name="Sternberg P.W."/>
            <person name="Dougall A."/>
            <person name="Gaze S.T."/>
            <person name="Mulvenna J."/>
            <person name="Sotillo J."/>
            <person name="Ranganathan S."/>
            <person name="Rabelo E.M."/>
            <person name="Wilson R.K."/>
            <person name="Felgner P.L."/>
            <person name="Bethony J."/>
            <person name="Hawdon J.M."/>
            <person name="Gasser R.B."/>
            <person name="Loukas A."/>
            <person name="Mitreva M."/>
        </authorList>
    </citation>
    <scope>NUCLEOTIDE SEQUENCE [LARGE SCALE GENOMIC DNA]</scope>
</reference>
<dbReference type="KEGG" id="nai:NECAME_02905"/>
<proteinExistence type="predicted"/>
<protein>
    <submittedName>
        <fullName evidence="1">Uncharacterized protein</fullName>
    </submittedName>
</protein>
<dbReference type="EMBL" id="KI659903">
    <property type="protein sequence ID" value="ETN78468.1"/>
    <property type="molecule type" value="Genomic_DNA"/>
</dbReference>
<gene>
    <name evidence="1" type="ORF">NECAME_02905</name>
</gene>